<evidence type="ECO:0000256" key="1">
    <source>
        <dbReference type="ARBA" id="ARBA00022527"/>
    </source>
</evidence>
<gene>
    <name evidence="8" type="ORF">RFI_32640</name>
</gene>
<keyword evidence="2" id="KW-0433">Leucine-rich repeat</keyword>
<sequence>MSAEIKNSFAHFVFHHSKKNFLITDYKKVGSVGSGFCTFVFCSLLSSSLSFFLSLCQYNNNTKIQIHLEIKVSPKCTRHQKEIFMVQATEANKLLTNLSKYTSATRAKLKLPPVNSFRLETFSISHHHKSLCDYVCACTCVFFKMRRVARVELKKEGLEQFLRLRECLMKVMCLCVTPPVISMEEGQYILGLKQPFDTADLSLRAMVEERKRKSRVLDLYIFTRLEALTVTNVEIRRFHSIGRLRKSLKCLIMENGIRELFHLLEPHNEFPFSFFIFHFIDKRVDSHSSLDNESEYGGDGSEYFDDKSLTNGRGEYERSVDLSLLKKGPSLDKDDRVAPLRTYSSLSSISVSDWPQLTYLRASNCKINFMHKCLKRLIQLKHLNLSFNSIREICNLEECFQLTDIDLSCNEIRYVRNIHLVIGNVCHLNLQQNRIDDIGDLWRLFGLQTLDLRYNIISKLQNIQPLRKLPNLECLRLNENPICVEENYRFKCLFELRDIFIQDDLRDFQLDDQMVTPVEREQIKTKMAELPTPSVKERASSSIVSHHTLGPLAGAKYSDDFVAHPTIGHDDITFADVRSSKGKLTMESTARFEPDENDNNNNNDNDNDNNNDNENGNEKEQERDQDKDSQYLSDDSFPGVENIRPKKKKSKQGRALQASRLEAQRGLCKDCRNTDEPIEGGMGKVAARIPKEI</sequence>
<keyword evidence="4" id="KW-0677">Repeat</keyword>
<dbReference type="SUPFAM" id="SSF52075">
    <property type="entry name" value="Outer arm dynein light chain 1"/>
    <property type="match status" value="1"/>
</dbReference>
<dbReference type="InterPro" id="IPR050836">
    <property type="entry name" value="SDS22/Internalin_LRR"/>
</dbReference>
<dbReference type="Pfam" id="PF14580">
    <property type="entry name" value="LRR_9"/>
    <property type="match status" value="1"/>
</dbReference>
<dbReference type="OrthoDB" id="430293at2759"/>
<dbReference type="GO" id="GO:0005524">
    <property type="term" value="F:ATP binding"/>
    <property type="evidence" value="ECO:0007669"/>
    <property type="project" value="InterPro"/>
</dbReference>
<dbReference type="GO" id="GO:0004674">
    <property type="term" value="F:protein serine/threonine kinase activity"/>
    <property type="evidence" value="ECO:0007669"/>
    <property type="project" value="UniProtKB-KW"/>
</dbReference>
<dbReference type="PANTHER" id="PTHR46652:SF3">
    <property type="entry name" value="LEUCINE-RICH REPEAT-CONTAINING PROTEIN 9"/>
    <property type="match status" value="1"/>
</dbReference>
<feature type="region of interest" description="Disordered" evidence="6">
    <location>
        <begin position="588"/>
        <end position="664"/>
    </location>
</feature>
<dbReference type="SMART" id="SM00365">
    <property type="entry name" value="LRR_SD22"/>
    <property type="match status" value="3"/>
</dbReference>
<evidence type="ECO:0000256" key="3">
    <source>
        <dbReference type="ARBA" id="ARBA00022679"/>
    </source>
</evidence>
<evidence type="ECO:0000256" key="6">
    <source>
        <dbReference type="SAM" id="MobiDB-lite"/>
    </source>
</evidence>
<protein>
    <submittedName>
        <fullName evidence="8">Nischarin</fullName>
    </submittedName>
</protein>
<proteinExistence type="predicted"/>
<dbReference type="PROSITE" id="PS51450">
    <property type="entry name" value="LRR"/>
    <property type="match status" value="3"/>
</dbReference>
<dbReference type="AlphaFoldDB" id="X6LVJ9"/>
<comment type="caution">
    <text evidence="8">The sequence shown here is derived from an EMBL/GenBank/DDBJ whole genome shotgun (WGS) entry which is preliminary data.</text>
</comment>
<accession>X6LVJ9</accession>
<organism evidence="8 9">
    <name type="scientific">Reticulomyxa filosa</name>
    <dbReference type="NCBI Taxonomy" id="46433"/>
    <lineage>
        <taxon>Eukaryota</taxon>
        <taxon>Sar</taxon>
        <taxon>Rhizaria</taxon>
        <taxon>Retaria</taxon>
        <taxon>Foraminifera</taxon>
        <taxon>Monothalamids</taxon>
        <taxon>Reticulomyxidae</taxon>
        <taxon>Reticulomyxa</taxon>
    </lineage>
</organism>
<dbReference type="InterPro" id="IPR032675">
    <property type="entry name" value="LRR_dom_sf"/>
</dbReference>
<dbReference type="InterPro" id="IPR004166">
    <property type="entry name" value="a-kinase_dom"/>
</dbReference>
<dbReference type="EMBL" id="ASPP01028974">
    <property type="protein sequence ID" value="ETO04755.1"/>
    <property type="molecule type" value="Genomic_DNA"/>
</dbReference>
<feature type="domain" description="Alpha-type protein kinase" evidence="7">
    <location>
        <begin position="1"/>
        <end position="148"/>
    </location>
</feature>
<name>X6LVJ9_RETFI</name>
<reference evidence="8 9" key="1">
    <citation type="journal article" date="2013" name="Curr. Biol.">
        <title>The Genome of the Foraminiferan Reticulomyxa filosa.</title>
        <authorList>
            <person name="Glockner G."/>
            <person name="Hulsmann N."/>
            <person name="Schleicher M."/>
            <person name="Noegel A.A."/>
            <person name="Eichinger L."/>
            <person name="Gallinger C."/>
            <person name="Pawlowski J."/>
            <person name="Sierra R."/>
            <person name="Euteneuer U."/>
            <person name="Pillet L."/>
            <person name="Moustafa A."/>
            <person name="Platzer M."/>
            <person name="Groth M."/>
            <person name="Szafranski K."/>
            <person name="Schliwa M."/>
        </authorList>
    </citation>
    <scope>NUCLEOTIDE SEQUENCE [LARGE SCALE GENOMIC DNA]</scope>
</reference>
<evidence type="ECO:0000259" key="7">
    <source>
        <dbReference type="PROSITE" id="PS51158"/>
    </source>
</evidence>
<keyword evidence="1" id="KW-0723">Serine/threonine-protein kinase</keyword>
<dbReference type="PROSITE" id="PS51158">
    <property type="entry name" value="ALPHA_KINASE"/>
    <property type="match status" value="1"/>
</dbReference>
<evidence type="ECO:0000256" key="2">
    <source>
        <dbReference type="ARBA" id="ARBA00022614"/>
    </source>
</evidence>
<keyword evidence="5" id="KW-0418">Kinase</keyword>
<dbReference type="Proteomes" id="UP000023152">
    <property type="component" value="Unassembled WGS sequence"/>
</dbReference>
<evidence type="ECO:0000256" key="4">
    <source>
        <dbReference type="ARBA" id="ARBA00022737"/>
    </source>
</evidence>
<feature type="region of interest" description="Disordered" evidence="6">
    <location>
        <begin position="291"/>
        <end position="310"/>
    </location>
</feature>
<evidence type="ECO:0000313" key="8">
    <source>
        <dbReference type="EMBL" id="ETO04755.1"/>
    </source>
</evidence>
<keyword evidence="3" id="KW-0808">Transferase</keyword>
<dbReference type="InterPro" id="IPR001611">
    <property type="entry name" value="Leu-rich_rpt"/>
</dbReference>
<feature type="compositionally biased region" description="Basic and acidic residues" evidence="6">
    <location>
        <begin position="616"/>
        <end position="629"/>
    </location>
</feature>
<dbReference type="Gene3D" id="3.80.10.10">
    <property type="entry name" value="Ribonuclease Inhibitor"/>
    <property type="match status" value="2"/>
</dbReference>
<dbReference type="PANTHER" id="PTHR46652">
    <property type="entry name" value="LEUCINE-RICH REPEAT AND IQ DOMAIN-CONTAINING PROTEIN 1-RELATED"/>
    <property type="match status" value="1"/>
</dbReference>
<evidence type="ECO:0000313" key="9">
    <source>
        <dbReference type="Proteomes" id="UP000023152"/>
    </source>
</evidence>
<evidence type="ECO:0000256" key="5">
    <source>
        <dbReference type="ARBA" id="ARBA00022777"/>
    </source>
</evidence>
<keyword evidence="9" id="KW-1185">Reference proteome</keyword>